<evidence type="ECO:0000256" key="2">
    <source>
        <dbReference type="SAM" id="SignalP"/>
    </source>
</evidence>
<evidence type="ECO:0000256" key="1">
    <source>
        <dbReference type="SAM" id="MobiDB-lite"/>
    </source>
</evidence>
<dbReference type="Pfam" id="PF09347">
    <property type="entry name" value="DUF1989"/>
    <property type="match status" value="1"/>
</dbReference>
<feature type="compositionally biased region" description="Basic and acidic residues" evidence="1">
    <location>
        <begin position="491"/>
        <end position="505"/>
    </location>
</feature>
<evidence type="ECO:0000313" key="5">
    <source>
        <dbReference type="Proteomes" id="UP000308549"/>
    </source>
</evidence>
<keyword evidence="5" id="KW-1185">Reference proteome</keyword>
<dbReference type="InterPro" id="IPR018959">
    <property type="entry name" value="DUF1989"/>
</dbReference>
<evidence type="ECO:0000259" key="3">
    <source>
        <dbReference type="Pfam" id="PF09347"/>
    </source>
</evidence>
<accession>A0A4U0UF22</accession>
<feature type="chain" id="PRO_5020300723" description="DUF1989 domain-containing protein" evidence="2">
    <location>
        <begin position="24"/>
        <end position="940"/>
    </location>
</feature>
<comment type="caution">
    <text evidence="4">The sequence shown here is derived from an EMBL/GenBank/DDBJ whole genome shotgun (WGS) entry which is preliminary data.</text>
</comment>
<feature type="domain" description="DUF1989" evidence="3">
    <location>
        <begin position="638"/>
        <end position="780"/>
    </location>
</feature>
<feature type="compositionally biased region" description="Low complexity" evidence="1">
    <location>
        <begin position="885"/>
        <end position="901"/>
    </location>
</feature>
<dbReference type="PANTHER" id="PTHR31527:SF0">
    <property type="entry name" value="RE64534P"/>
    <property type="match status" value="1"/>
</dbReference>
<dbReference type="EMBL" id="NAJL01000001">
    <property type="protein sequence ID" value="TKA34141.1"/>
    <property type="molecule type" value="Genomic_DNA"/>
</dbReference>
<feature type="signal peptide" evidence="2">
    <location>
        <begin position="1"/>
        <end position="23"/>
    </location>
</feature>
<feature type="compositionally biased region" description="Polar residues" evidence="1">
    <location>
        <begin position="511"/>
        <end position="535"/>
    </location>
</feature>
<dbReference type="Proteomes" id="UP000308549">
    <property type="component" value="Unassembled WGS sequence"/>
</dbReference>
<evidence type="ECO:0000313" key="4">
    <source>
        <dbReference type="EMBL" id="TKA34141.1"/>
    </source>
</evidence>
<feature type="region of interest" description="Disordered" evidence="1">
    <location>
        <begin position="424"/>
        <end position="559"/>
    </location>
</feature>
<feature type="region of interest" description="Disordered" evidence="1">
    <location>
        <begin position="810"/>
        <end position="940"/>
    </location>
</feature>
<reference evidence="4 5" key="1">
    <citation type="submission" date="2017-03" db="EMBL/GenBank/DDBJ databases">
        <title>Genomes of endolithic fungi from Antarctica.</title>
        <authorList>
            <person name="Coleine C."/>
            <person name="Masonjones S."/>
            <person name="Stajich J.E."/>
        </authorList>
    </citation>
    <scope>NUCLEOTIDE SEQUENCE [LARGE SCALE GENOMIC DNA]</scope>
    <source>
        <strain evidence="4 5">CCFEE 6315</strain>
    </source>
</reference>
<proteinExistence type="predicted"/>
<keyword evidence="2" id="KW-0732">Signal</keyword>
<name>A0A4U0UF22_9PEZI</name>
<organism evidence="4 5">
    <name type="scientific">Salinomyces thailandicus</name>
    <dbReference type="NCBI Taxonomy" id="706561"/>
    <lineage>
        <taxon>Eukaryota</taxon>
        <taxon>Fungi</taxon>
        <taxon>Dikarya</taxon>
        <taxon>Ascomycota</taxon>
        <taxon>Pezizomycotina</taxon>
        <taxon>Dothideomycetes</taxon>
        <taxon>Dothideomycetidae</taxon>
        <taxon>Mycosphaerellales</taxon>
        <taxon>Teratosphaeriaceae</taxon>
        <taxon>Salinomyces</taxon>
    </lineage>
</organism>
<feature type="compositionally biased region" description="Basic and acidic residues" evidence="1">
    <location>
        <begin position="459"/>
        <end position="469"/>
    </location>
</feature>
<sequence>MATVTMPTQLLLAAFLGLGAVFAAPASSYSTSVSKQQTCITRMRPGYITQASLPTSTRTSAQTITSTQTVSGSAEAKIETVTPAAITSTKCINATVVASGATGEASASTVYVTVSYPNATAGDSACTRTSTISADATSTVYTGSYNGTIAKRTATPMDLEKRGHPFGHSMGHWFGKSGRGGAMSSAMKPFEVDCLEQATTYLIATSSESAVATTSTVTAEREVVVVTSTETPSGTGVAPARQTMTSTVTAAPASGNSTAGSVCTVTQGQAAATTTQHLKCAPTNLISEIDGYGIGATQGHANETQGLAPGSDPSACCQLCIDTEGCAASEDDQDAGNCFLWYTTPSCGLGFTYANGGEDLAPGKGFLVQSGCGNIPEPPTVMAELQVIPARHGVATFVPAGQTIKVVNTSGTQVIDTWAFALPKPDEKNAPAPGDGEGVQQDQKQGQKQDQKQGQQQDQKQEPKEEEKAAPQQKTGPKKGKRASELPSQEDAEKATQEGMQKAEDSGDQAKAQTPQKSSWSSYVPSLGLTSSKKSAGSEAPKQDVTEQQKNSRTWSSYIPSGKGFSSYVPKSATDTVTALAQDHQRDTSKSYIQQLQDFSKTPVGAAGLSAITGSGYGGSLYAGYQAYNATHAPDAPAMEYMSMPHTRAGSLHLRPKVNDTLYSNLREPMMTMVEDTSPGIHDTLMAACDPQRFKGLGVENWEQHGSCAENLVLALKELNERAGLKGAKAIGAEVTINAVPAPLNLFMNVPWDDDGKLDFSAPKGGEGDYVRLKAERDVVVVMSACPQDILDINNKQPTDAHFVVEGGDEDQAAEKAQPIKKRPPPKKLNSNRTPSKAGTEAGNDEAKADATPSKKPIPARRQPAAKKPAGGAAPKKKPVPKPVQPQKKPATGEEANGEAPAPAPVERKKPRKLTQRPKAETPKPEGQGEEGAEKDNSQQ</sequence>
<dbReference type="AlphaFoldDB" id="A0A4U0UF22"/>
<protein>
    <recommendedName>
        <fullName evidence="3">DUF1989 domain-containing protein</fullName>
    </recommendedName>
</protein>
<gene>
    <name evidence="4" type="ORF">B0A50_00121</name>
</gene>
<dbReference type="PANTHER" id="PTHR31527">
    <property type="entry name" value="RE64534P"/>
    <property type="match status" value="1"/>
</dbReference>
<dbReference type="OrthoDB" id="504708at2759"/>
<feature type="compositionally biased region" description="Polar residues" evidence="1">
    <location>
        <begin position="548"/>
        <end position="559"/>
    </location>
</feature>
<feature type="compositionally biased region" description="Low complexity" evidence="1">
    <location>
        <begin position="855"/>
        <end position="874"/>
    </location>
</feature>